<protein>
    <submittedName>
        <fullName evidence="2">Uncharacterized protein</fullName>
    </submittedName>
</protein>
<organism evidence="2 3">
    <name type="scientific">Triticum turgidum subsp. durum</name>
    <name type="common">Durum wheat</name>
    <name type="synonym">Triticum durum</name>
    <dbReference type="NCBI Taxonomy" id="4567"/>
    <lineage>
        <taxon>Eukaryota</taxon>
        <taxon>Viridiplantae</taxon>
        <taxon>Streptophyta</taxon>
        <taxon>Embryophyta</taxon>
        <taxon>Tracheophyta</taxon>
        <taxon>Spermatophyta</taxon>
        <taxon>Magnoliopsida</taxon>
        <taxon>Liliopsida</taxon>
        <taxon>Poales</taxon>
        <taxon>Poaceae</taxon>
        <taxon>BOP clade</taxon>
        <taxon>Pooideae</taxon>
        <taxon>Triticodae</taxon>
        <taxon>Triticeae</taxon>
        <taxon>Triticinae</taxon>
        <taxon>Triticum</taxon>
    </lineage>
</organism>
<dbReference type="Gramene" id="TRITD3Bv1G143100.1">
    <property type="protein sequence ID" value="TRITD3Bv1G143100.1"/>
    <property type="gene ID" value="TRITD3Bv1G143100"/>
</dbReference>
<feature type="coiled-coil region" evidence="1">
    <location>
        <begin position="55"/>
        <end position="86"/>
    </location>
</feature>
<name>A0A9R1QJ84_TRITD</name>
<evidence type="ECO:0000256" key="1">
    <source>
        <dbReference type="SAM" id="Coils"/>
    </source>
</evidence>
<dbReference type="Proteomes" id="UP000324705">
    <property type="component" value="Chromosome 3B"/>
</dbReference>
<sequence length="166" mass="19408">MTNVKPMLCGKDGDDPNGNLEDFFVGCSYIETWVDTMTKNTYLTEVASYNSVLGVLKLEKRKEENKEKLENEEDDNKKLIQKGERQFHVLRNCDVHIPEKAAKVNQVTCFVPSIIIYIVPSDLYSSFQDGICPFRLTWCDYIRTCYFRKYLSFVQSRMESYLKPTR</sequence>
<reference evidence="2 3" key="1">
    <citation type="submission" date="2017-09" db="EMBL/GenBank/DDBJ databases">
        <authorList>
            <consortium name="International Durum Wheat Genome Sequencing Consortium (IDWGSC)"/>
            <person name="Milanesi L."/>
        </authorList>
    </citation>
    <scope>NUCLEOTIDE SEQUENCE [LARGE SCALE GENOMIC DNA]</scope>
    <source>
        <strain evidence="3">cv. Svevo</strain>
    </source>
</reference>
<evidence type="ECO:0000313" key="2">
    <source>
        <dbReference type="EMBL" id="VAH78221.1"/>
    </source>
</evidence>
<proteinExistence type="predicted"/>
<dbReference type="EMBL" id="LT934116">
    <property type="protein sequence ID" value="VAH78221.1"/>
    <property type="molecule type" value="Genomic_DNA"/>
</dbReference>
<dbReference type="AlphaFoldDB" id="A0A9R1QJ84"/>
<evidence type="ECO:0000313" key="3">
    <source>
        <dbReference type="Proteomes" id="UP000324705"/>
    </source>
</evidence>
<accession>A0A9R1QJ84</accession>
<gene>
    <name evidence="2" type="ORF">TRITD_3Bv1G143100</name>
</gene>
<keyword evidence="1" id="KW-0175">Coiled coil</keyword>
<keyword evidence="3" id="KW-1185">Reference proteome</keyword>